<comment type="similarity">
    <text evidence="1 3">Belongs to the short-chain dehydrogenases/reductases (SDR) family.</text>
</comment>
<sequence>MGMLEGKVALITGGSRGQGRAHAVTCAREGADVIIVDTLEQIKSVQYPMAQQADFDETVRQVEALDRRIVAVEADVRSQQDLDAAVARGVAELGKIDILIANAGIFSLGPSWELTDEAWEDMMSVNLTGVWKSTKAVIPHMIERGEGSIIMTSSINGLEPGVNYAHYCSAKFGVVGLMKTLSGTCPARHPRELDPPGRDPHPDDELAGRLGHDVGQALR</sequence>
<dbReference type="PANTHER" id="PTHR24321:SF8">
    <property type="entry name" value="ESTRADIOL 17-BETA-DEHYDROGENASE 8-RELATED"/>
    <property type="match status" value="1"/>
</dbReference>
<keyword evidence="6" id="KW-1185">Reference proteome</keyword>
<proteinExistence type="inferred from homology"/>
<dbReference type="Gene3D" id="3.40.50.720">
    <property type="entry name" value="NAD(P)-binding Rossmann-like Domain"/>
    <property type="match status" value="1"/>
</dbReference>
<evidence type="ECO:0000313" key="6">
    <source>
        <dbReference type="Proteomes" id="UP001252243"/>
    </source>
</evidence>
<dbReference type="InterPro" id="IPR036291">
    <property type="entry name" value="NAD(P)-bd_dom_sf"/>
</dbReference>
<feature type="compositionally biased region" description="Basic and acidic residues" evidence="4">
    <location>
        <begin position="189"/>
        <end position="212"/>
    </location>
</feature>
<evidence type="ECO:0000313" key="5">
    <source>
        <dbReference type="EMBL" id="MDR7083216.1"/>
    </source>
</evidence>
<dbReference type="Proteomes" id="UP001252243">
    <property type="component" value="Unassembled WGS sequence"/>
</dbReference>
<dbReference type="PANTHER" id="PTHR24321">
    <property type="entry name" value="DEHYDROGENASES, SHORT CHAIN"/>
    <property type="match status" value="1"/>
</dbReference>
<name>A0ABU1UDL3_9MICC</name>
<dbReference type="PRINTS" id="PR00080">
    <property type="entry name" value="SDRFAMILY"/>
</dbReference>
<evidence type="ECO:0000256" key="3">
    <source>
        <dbReference type="RuleBase" id="RU000363"/>
    </source>
</evidence>
<dbReference type="CDD" id="cd05233">
    <property type="entry name" value="SDR_c"/>
    <property type="match status" value="1"/>
</dbReference>
<evidence type="ECO:0000256" key="2">
    <source>
        <dbReference type="ARBA" id="ARBA00023002"/>
    </source>
</evidence>
<protein>
    <submittedName>
        <fullName evidence="5">NAD(P)-dependent dehydrogenase (Short-subunit alcohol dehydrogenase family)</fullName>
    </submittedName>
</protein>
<gene>
    <name evidence="5" type="ORF">J2X01_002509</name>
</gene>
<dbReference type="Pfam" id="PF00106">
    <property type="entry name" value="adh_short"/>
    <property type="match status" value="1"/>
</dbReference>
<evidence type="ECO:0000256" key="1">
    <source>
        <dbReference type="ARBA" id="ARBA00006484"/>
    </source>
</evidence>
<keyword evidence="2" id="KW-0560">Oxidoreductase</keyword>
<dbReference type="EMBL" id="JAVDVQ010000009">
    <property type="protein sequence ID" value="MDR7083216.1"/>
    <property type="molecule type" value="Genomic_DNA"/>
</dbReference>
<comment type="caution">
    <text evidence="5">The sequence shown here is derived from an EMBL/GenBank/DDBJ whole genome shotgun (WGS) entry which is preliminary data.</text>
</comment>
<dbReference type="PRINTS" id="PR00081">
    <property type="entry name" value="GDHRDH"/>
</dbReference>
<dbReference type="InterPro" id="IPR020904">
    <property type="entry name" value="Sc_DH/Rdtase_CS"/>
</dbReference>
<feature type="region of interest" description="Disordered" evidence="4">
    <location>
        <begin position="187"/>
        <end position="219"/>
    </location>
</feature>
<organism evidence="5 6">
    <name type="scientific">Arthrobacter ginsengisoli</name>
    <dbReference type="NCBI Taxonomy" id="1356565"/>
    <lineage>
        <taxon>Bacteria</taxon>
        <taxon>Bacillati</taxon>
        <taxon>Actinomycetota</taxon>
        <taxon>Actinomycetes</taxon>
        <taxon>Micrococcales</taxon>
        <taxon>Micrococcaceae</taxon>
        <taxon>Arthrobacter</taxon>
    </lineage>
</organism>
<reference evidence="5 6" key="1">
    <citation type="submission" date="2023-07" db="EMBL/GenBank/DDBJ databases">
        <title>Sorghum-associated microbial communities from plants grown in Nebraska, USA.</title>
        <authorList>
            <person name="Schachtman D."/>
        </authorList>
    </citation>
    <scope>NUCLEOTIDE SEQUENCE [LARGE SCALE GENOMIC DNA]</scope>
    <source>
        <strain evidence="5 6">BE167</strain>
    </source>
</reference>
<dbReference type="SUPFAM" id="SSF51735">
    <property type="entry name" value="NAD(P)-binding Rossmann-fold domains"/>
    <property type="match status" value="1"/>
</dbReference>
<accession>A0ABU1UDL3</accession>
<dbReference type="PROSITE" id="PS00061">
    <property type="entry name" value="ADH_SHORT"/>
    <property type="match status" value="1"/>
</dbReference>
<evidence type="ECO:0000256" key="4">
    <source>
        <dbReference type="SAM" id="MobiDB-lite"/>
    </source>
</evidence>
<dbReference type="InterPro" id="IPR002347">
    <property type="entry name" value="SDR_fam"/>
</dbReference>